<name>A0AC35GAT6_9BILA</name>
<evidence type="ECO:0000313" key="1">
    <source>
        <dbReference type="Proteomes" id="UP000887580"/>
    </source>
</evidence>
<accession>A0AC35GAT6</accession>
<organism evidence="1 2">
    <name type="scientific">Panagrolaimus sp. PS1159</name>
    <dbReference type="NCBI Taxonomy" id="55785"/>
    <lineage>
        <taxon>Eukaryota</taxon>
        <taxon>Metazoa</taxon>
        <taxon>Ecdysozoa</taxon>
        <taxon>Nematoda</taxon>
        <taxon>Chromadorea</taxon>
        <taxon>Rhabditida</taxon>
        <taxon>Tylenchina</taxon>
        <taxon>Panagrolaimomorpha</taxon>
        <taxon>Panagrolaimoidea</taxon>
        <taxon>Panagrolaimidae</taxon>
        <taxon>Panagrolaimus</taxon>
    </lineage>
</organism>
<dbReference type="WBParaSite" id="PS1159_v2.g3262.t1">
    <property type="protein sequence ID" value="PS1159_v2.g3262.t1"/>
    <property type="gene ID" value="PS1159_v2.g3262"/>
</dbReference>
<sequence>MSKTVPKTLTPTELLEAEKNSYRLFGFTATEVTNRLTGIMIDTWAKVYNSHIAPPLVDPAAPPQAVKKFSFAVLSSLFQRGRFLHLLNDWKEWTATTLFRIPPDVTLPKDEKYKDAADYEGQEELDKEQEALEEHIRQLRAQIEIVENERKNTQIAIQAIREYKNANAANVVAMEH</sequence>
<dbReference type="Proteomes" id="UP000887580">
    <property type="component" value="Unplaced"/>
</dbReference>
<reference evidence="2" key="1">
    <citation type="submission" date="2022-11" db="UniProtKB">
        <authorList>
            <consortium name="WormBaseParasite"/>
        </authorList>
    </citation>
    <scope>IDENTIFICATION</scope>
</reference>
<protein>
    <submittedName>
        <fullName evidence="2">Uncharacterized protein</fullName>
    </submittedName>
</protein>
<evidence type="ECO:0000313" key="2">
    <source>
        <dbReference type="WBParaSite" id="PS1159_v2.g3262.t1"/>
    </source>
</evidence>
<proteinExistence type="predicted"/>